<evidence type="ECO:0000256" key="3">
    <source>
        <dbReference type="ARBA" id="ARBA00022448"/>
    </source>
</evidence>
<evidence type="ECO:0000256" key="4">
    <source>
        <dbReference type="ARBA" id="ARBA00022982"/>
    </source>
</evidence>
<evidence type="ECO:0000313" key="13">
    <source>
        <dbReference type="Proteomes" id="UP000823893"/>
    </source>
</evidence>
<evidence type="ECO:0000256" key="6">
    <source>
        <dbReference type="ARBA" id="ARBA00023284"/>
    </source>
</evidence>
<dbReference type="SUPFAM" id="SSF52833">
    <property type="entry name" value="Thioredoxin-like"/>
    <property type="match status" value="1"/>
</dbReference>
<reference evidence="12" key="1">
    <citation type="journal article" date="2021" name="PeerJ">
        <title>Extensive microbial diversity within the chicken gut microbiome revealed by metagenomics and culture.</title>
        <authorList>
            <person name="Gilroy R."/>
            <person name="Ravi A."/>
            <person name="Getino M."/>
            <person name="Pursley I."/>
            <person name="Horton D.L."/>
            <person name="Alikhan N.F."/>
            <person name="Baker D."/>
            <person name="Gharbi K."/>
            <person name="Hall N."/>
            <person name="Watson M."/>
            <person name="Adriaenssens E.M."/>
            <person name="Foster-Nyarko E."/>
            <person name="Jarju S."/>
            <person name="Secka A."/>
            <person name="Antonio M."/>
            <person name="Oren A."/>
            <person name="Chaudhuri R.R."/>
            <person name="La Ragione R."/>
            <person name="Hildebrand F."/>
            <person name="Pallen M.J."/>
        </authorList>
    </citation>
    <scope>NUCLEOTIDE SEQUENCE</scope>
    <source>
        <strain evidence="12">ChiSxjej6B18-287</strain>
    </source>
</reference>
<keyword evidence="5 10" id="KW-1015">Disulfide bond</keyword>
<dbReference type="InterPro" id="IPR013766">
    <property type="entry name" value="Thioredoxin_domain"/>
</dbReference>
<dbReference type="Pfam" id="PF00085">
    <property type="entry name" value="Thioredoxin"/>
    <property type="match status" value="1"/>
</dbReference>
<evidence type="ECO:0000313" key="12">
    <source>
        <dbReference type="EMBL" id="HJC10393.1"/>
    </source>
</evidence>
<dbReference type="NCBIfam" id="TIGR01068">
    <property type="entry name" value="thioredoxin"/>
    <property type="match status" value="1"/>
</dbReference>
<comment type="caution">
    <text evidence="12">The sequence shown here is derived from an EMBL/GenBank/DDBJ whole genome shotgun (WGS) entry which is preliminary data.</text>
</comment>
<evidence type="ECO:0000256" key="2">
    <source>
        <dbReference type="ARBA" id="ARBA00020570"/>
    </source>
</evidence>
<evidence type="ECO:0000256" key="5">
    <source>
        <dbReference type="ARBA" id="ARBA00023157"/>
    </source>
</evidence>
<dbReference type="AlphaFoldDB" id="A0A9D2SJ68"/>
<feature type="active site" description="Nucleophile" evidence="9">
    <location>
        <position position="34"/>
    </location>
</feature>
<dbReference type="GO" id="GO:0015035">
    <property type="term" value="F:protein-disulfide reductase activity"/>
    <property type="evidence" value="ECO:0007669"/>
    <property type="project" value="UniProtKB-UniRule"/>
</dbReference>
<protein>
    <recommendedName>
        <fullName evidence="2 7">Thioredoxin</fullName>
    </recommendedName>
</protein>
<dbReference type="PROSITE" id="PS51352">
    <property type="entry name" value="THIOREDOXIN_2"/>
    <property type="match status" value="1"/>
</dbReference>
<keyword evidence="4" id="KW-0249">Electron transport</keyword>
<dbReference type="EMBL" id="DWWV01000076">
    <property type="protein sequence ID" value="HJC10393.1"/>
    <property type="molecule type" value="Genomic_DNA"/>
</dbReference>
<evidence type="ECO:0000256" key="9">
    <source>
        <dbReference type="PIRSR" id="PIRSR000077-1"/>
    </source>
</evidence>
<feature type="disulfide bond" description="Redox-active" evidence="10">
    <location>
        <begin position="31"/>
        <end position="34"/>
    </location>
</feature>
<dbReference type="InterPro" id="IPR005746">
    <property type="entry name" value="Thioredoxin"/>
</dbReference>
<dbReference type="InterPro" id="IPR036249">
    <property type="entry name" value="Thioredoxin-like_sf"/>
</dbReference>
<dbReference type="PROSITE" id="PS00194">
    <property type="entry name" value="THIOREDOXIN_1"/>
    <property type="match status" value="1"/>
</dbReference>
<dbReference type="InterPro" id="IPR017937">
    <property type="entry name" value="Thioredoxin_CS"/>
</dbReference>
<name>A0A9D2SJ68_9FIRM</name>
<proteinExistence type="inferred from homology"/>
<dbReference type="PRINTS" id="PR00421">
    <property type="entry name" value="THIOREDOXIN"/>
</dbReference>
<feature type="domain" description="Thioredoxin" evidence="11">
    <location>
        <begin position="1"/>
        <end position="104"/>
    </location>
</feature>
<dbReference type="Gene3D" id="3.40.30.10">
    <property type="entry name" value="Glutaredoxin"/>
    <property type="match status" value="1"/>
</dbReference>
<comment type="similarity">
    <text evidence="1 8">Belongs to the thioredoxin family.</text>
</comment>
<dbReference type="PANTHER" id="PTHR45663">
    <property type="entry name" value="GEO12009P1"/>
    <property type="match status" value="1"/>
</dbReference>
<accession>A0A9D2SJ68</accession>
<evidence type="ECO:0000259" key="11">
    <source>
        <dbReference type="PROSITE" id="PS51352"/>
    </source>
</evidence>
<reference evidence="12" key="2">
    <citation type="submission" date="2021-04" db="EMBL/GenBank/DDBJ databases">
        <authorList>
            <person name="Gilroy R."/>
        </authorList>
    </citation>
    <scope>NUCLEOTIDE SEQUENCE</scope>
    <source>
        <strain evidence="12">ChiSxjej6B18-287</strain>
    </source>
</reference>
<sequence length="104" mass="11898">MAILHINENEFQKEVLESPKPVLLDFYATWCGPCKMLGKVLEELDQEQEDFRIVKVDIDENPDLAAKWQVSSVPSLFFIKDGQVKNSAVGFYPKPKLIEKMKGL</sequence>
<evidence type="ECO:0000256" key="8">
    <source>
        <dbReference type="PIRNR" id="PIRNR000077"/>
    </source>
</evidence>
<gene>
    <name evidence="12" type="primary">trxA</name>
    <name evidence="12" type="ORF">H9935_06205</name>
</gene>
<keyword evidence="3" id="KW-0813">Transport</keyword>
<dbReference type="PIRSF" id="PIRSF000077">
    <property type="entry name" value="Thioredoxin"/>
    <property type="match status" value="1"/>
</dbReference>
<dbReference type="FunFam" id="3.40.30.10:FF:000001">
    <property type="entry name" value="Thioredoxin"/>
    <property type="match status" value="1"/>
</dbReference>
<feature type="site" description="Contributes to redox potential value" evidence="9">
    <location>
        <position position="33"/>
    </location>
</feature>
<feature type="active site" description="Nucleophile" evidence="9">
    <location>
        <position position="31"/>
    </location>
</feature>
<dbReference type="PANTHER" id="PTHR45663:SF11">
    <property type="entry name" value="GEO12009P1"/>
    <property type="match status" value="1"/>
</dbReference>
<evidence type="ECO:0000256" key="1">
    <source>
        <dbReference type="ARBA" id="ARBA00008987"/>
    </source>
</evidence>
<dbReference type="Proteomes" id="UP000823893">
    <property type="component" value="Unassembled WGS sequence"/>
</dbReference>
<feature type="site" description="Contributes to redox potential value" evidence="9">
    <location>
        <position position="32"/>
    </location>
</feature>
<keyword evidence="6 10" id="KW-0676">Redox-active center</keyword>
<evidence type="ECO:0000256" key="10">
    <source>
        <dbReference type="PIRSR" id="PIRSR000077-4"/>
    </source>
</evidence>
<evidence type="ECO:0000256" key="7">
    <source>
        <dbReference type="NCBIfam" id="TIGR01068"/>
    </source>
</evidence>
<feature type="site" description="Deprotonates C-terminal active site Cys" evidence="9">
    <location>
        <position position="25"/>
    </location>
</feature>
<organism evidence="12 13">
    <name type="scientific">Candidatus Blautia merdigallinarum</name>
    <dbReference type="NCBI Taxonomy" id="2838495"/>
    <lineage>
        <taxon>Bacteria</taxon>
        <taxon>Bacillati</taxon>
        <taxon>Bacillota</taxon>
        <taxon>Clostridia</taxon>
        <taxon>Lachnospirales</taxon>
        <taxon>Lachnospiraceae</taxon>
        <taxon>Blautia</taxon>
    </lineage>
</organism>
<dbReference type="GO" id="GO:0005737">
    <property type="term" value="C:cytoplasm"/>
    <property type="evidence" value="ECO:0007669"/>
    <property type="project" value="TreeGrafter"/>
</dbReference>
<dbReference type="CDD" id="cd02947">
    <property type="entry name" value="TRX_family"/>
    <property type="match status" value="1"/>
</dbReference>